<dbReference type="InterPro" id="IPR023214">
    <property type="entry name" value="HAD_sf"/>
</dbReference>
<dbReference type="EMBL" id="JAILSO010000026">
    <property type="protein sequence ID" value="MDE1478424.1"/>
    <property type="molecule type" value="Genomic_DNA"/>
</dbReference>
<dbReference type="RefSeq" id="WP_051861255.1">
    <property type="nucleotide sequence ID" value="NZ_JAILSP010000002.1"/>
</dbReference>
<comment type="caution">
    <text evidence="1">The sequence shown here is derived from an EMBL/GenBank/DDBJ whole genome shotgun (WGS) entry which is preliminary data.</text>
</comment>
<reference evidence="1" key="2">
    <citation type="journal article" date="2022" name="J. Evol. Biol.">
        <title>Pre- and post-association barriers to host switching in sympatric mutualists.</title>
        <authorList>
            <person name="Dinges Z.M."/>
            <person name="Phillips R.K."/>
            <person name="Lively C.M."/>
            <person name="Bashey F."/>
        </authorList>
    </citation>
    <scope>NUCLEOTIDE SEQUENCE</scope>
    <source>
        <strain evidence="1">MC_266_E_2016</strain>
    </source>
</reference>
<evidence type="ECO:0000313" key="2">
    <source>
        <dbReference type="Proteomes" id="UP001222434"/>
    </source>
</evidence>
<organism evidence="1 2">
    <name type="scientific">Xenorhabdus bovienii</name>
    <name type="common">Xenorhabdus nematophila subsp. bovienii</name>
    <dbReference type="NCBI Taxonomy" id="40576"/>
    <lineage>
        <taxon>Bacteria</taxon>
        <taxon>Pseudomonadati</taxon>
        <taxon>Pseudomonadota</taxon>
        <taxon>Gammaproteobacteria</taxon>
        <taxon>Enterobacterales</taxon>
        <taxon>Morganellaceae</taxon>
        <taxon>Xenorhabdus</taxon>
    </lineage>
</organism>
<dbReference type="Proteomes" id="UP001222434">
    <property type="component" value="Unassembled WGS sequence"/>
</dbReference>
<name>A0AAJ1J7E6_XENBV</name>
<gene>
    <name evidence="1" type="ORF">KKJ01_09280</name>
</gene>
<evidence type="ECO:0000313" key="1">
    <source>
        <dbReference type="EMBL" id="MDE1478424.1"/>
    </source>
</evidence>
<dbReference type="Gene3D" id="1.20.1110.10">
    <property type="entry name" value="Calcium-transporting ATPase, transmembrane domain"/>
    <property type="match status" value="1"/>
</dbReference>
<proteinExistence type="predicted"/>
<sequence length="62" mass="7084">MSTLRYADIGISVDTRIDTAKESEDIILFDKNLMVLGERVIKSRETFGNIIKYLNMTASWIS</sequence>
<reference evidence="1" key="1">
    <citation type="submission" date="2021-08" db="EMBL/GenBank/DDBJ databases">
        <authorList>
            <person name="Papudeshi B."/>
            <person name="Bashey-Visser F."/>
        </authorList>
    </citation>
    <scope>NUCLEOTIDE SEQUENCE</scope>
    <source>
        <strain evidence="1">MC_266_E_2016</strain>
    </source>
</reference>
<accession>A0AAJ1J7E6</accession>
<protein>
    <submittedName>
        <fullName evidence="1">Uncharacterized protein</fullName>
    </submittedName>
</protein>
<dbReference type="AlphaFoldDB" id="A0AAJ1J7E6"/>
<dbReference type="Gene3D" id="3.40.50.1000">
    <property type="entry name" value="HAD superfamily/HAD-like"/>
    <property type="match status" value="1"/>
</dbReference>